<dbReference type="RefSeq" id="WP_090729754.1">
    <property type="nucleotide sequence ID" value="NZ_FOOU01000015.1"/>
</dbReference>
<dbReference type="Proteomes" id="UP000198623">
    <property type="component" value="Unassembled WGS sequence"/>
</dbReference>
<evidence type="ECO:0008006" key="4">
    <source>
        <dbReference type="Google" id="ProtNLM"/>
    </source>
</evidence>
<keyword evidence="1" id="KW-0732">Signal</keyword>
<dbReference type="EMBL" id="FOOU01000015">
    <property type="protein sequence ID" value="SFG83304.1"/>
    <property type="molecule type" value="Genomic_DNA"/>
</dbReference>
<dbReference type="AlphaFoldDB" id="A0A1I2V1R2"/>
<feature type="signal peptide" evidence="1">
    <location>
        <begin position="1"/>
        <end position="19"/>
    </location>
</feature>
<sequence length="224" mass="24383">MKLTWLAPAVLLAASAVQAAEVSSTITFTNDYRFHGVSQTSGDPAIQGSIDVGYDNGIYAGIWGSNVNFGDSDNANLEVDYYVGYAGDLTKEISYAATLYYFQYHGYTDGTDIDFAEIDLQAFYKDLTVLYAYADDYVNSGDNYHYLAADYSTAITAQVNIDLHAGYTFGDAYEDAEYTDYSIGLSGSAAGLDLSVAYLTNNVKGPKTDNLDDDTILFTVSRSF</sequence>
<name>A0A1I2V1R2_9GAMM</name>
<evidence type="ECO:0000256" key="1">
    <source>
        <dbReference type="SAM" id="SignalP"/>
    </source>
</evidence>
<feature type="chain" id="PRO_5011670174" description="TIGR02001 family outer membrane protein" evidence="1">
    <location>
        <begin position="20"/>
        <end position="224"/>
    </location>
</feature>
<protein>
    <recommendedName>
        <fullName evidence="4">TIGR02001 family outer membrane protein</fullName>
    </recommendedName>
</protein>
<gene>
    <name evidence="2" type="ORF">SAMN05216175_11518</name>
</gene>
<dbReference type="OrthoDB" id="9793561at2"/>
<proteinExistence type="predicted"/>
<accession>A0A1I2V1R2</accession>
<organism evidence="2 3">
    <name type="scientific">Neptunomonas qingdaonensis</name>
    <dbReference type="NCBI Taxonomy" id="1045558"/>
    <lineage>
        <taxon>Bacteria</taxon>
        <taxon>Pseudomonadati</taxon>
        <taxon>Pseudomonadota</taxon>
        <taxon>Gammaproteobacteria</taxon>
        <taxon>Oceanospirillales</taxon>
        <taxon>Oceanospirillaceae</taxon>
        <taxon>Neptunomonas</taxon>
    </lineage>
</organism>
<keyword evidence="3" id="KW-1185">Reference proteome</keyword>
<dbReference type="InterPro" id="IPR010239">
    <property type="entry name" value="CHP02001"/>
</dbReference>
<reference evidence="3" key="1">
    <citation type="submission" date="2016-10" db="EMBL/GenBank/DDBJ databases">
        <authorList>
            <person name="Varghese N."/>
            <person name="Submissions S."/>
        </authorList>
    </citation>
    <scope>NUCLEOTIDE SEQUENCE [LARGE SCALE GENOMIC DNA]</scope>
    <source>
        <strain evidence="3">CGMCC 1.10971</strain>
    </source>
</reference>
<evidence type="ECO:0000313" key="2">
    <source>
        <dbReference type="EMBL" id="SFG83304.1"/>
    </source>
</evidence>
<dbReference type="Pfam" id="PF09694">
    <property type="entry name" value="Gcw_chp"/>
    <property type="match status" value="1"/>
</dbReference>
<evidence type="ECO:0000313" key="3">
    <source>
        <dbReference type="Proteomes" id="UP000198623"/>
    </source>
</evidence>
<dbReference type="NCBIfam" id="TIGR02001">
    <property type="entry name" value="gcw_chp"/>
    <property type="match status" value="1"/>
</dbReference>